<reference evidence="2 3" key="1">
    <citation type="journal article" date="2015" name="Microbes Environ.">
        <title>Distribution and evolution of nitrogen fixation genes in the phylum bacteroidetes.</title>
        <authorList>
            <person name="Inoue J."/>
            <person name="Oshima K."/>
            <person name="Suda W."/>
            <person name="Sakamoto M."/>
            <person name="Iino T."/>
            <person name="Noda S."/>
            <person name="Hongoh Y."/>
            <person name="Hattori M."/>
            <person name="Ohkuma M."/>
        </authorList>
    </citation>
    <scope>NUCLEOTIDE SEQUENCE [LARGE SCALE GENOMIC DNA]</scope>
    <source>
        <strain evidence="2">JCM 15548</strain>
    </source>
</reference>
<dbReference type="AlphaFoldDB" id="A0A0E9LUM5"/>
<dbReference type="STRING" id="1236989.JCM15548_11085"/>
<dbReference type="EMBL" id="BAZW01000005">
    <property type="protein sequence ID" value="GAO28939.1"/>
    <property type="molecule type" value="Genomic_DNA"/>
</dbReference>
<feature type="domain" description="Probable ATP-binding protein BrxC alpha-helical" evidence="1">
    <location>
        <begin position="178"/>
        <end position="290"/>
    </location>
</feature>
<dbReference type="Proteomes" id="UP000032900">
    <property type="component" value="Unassembled WGS sequence"/>
</dbReference>
<dbReference type="InterPro" id="IPR058037">
    <property type="entry name" value="BREX_BrxC_helical"/>
</dbReference>
<name>A0A0E9LUM5_9BACT</name>
<organism evidence="2 3">
    <name type="scientific">Geofilum rubicundum JCM 15548</name>
    <dbReference type="NCBI Taxonomy" id="1236989"/>
    <lineage>
        <taxon>Bacteria</taxon>
        <taxon>Pseudomonadati</taxon>
        <taxon>Bacteroidota</taxon>
        <taxon>Bacteroidia</taxon>
        <taxon>Marinilabiliales</taxon>
        <taxon>Marinilabiliaceae</taxon>
        <taxon>Geofilum</taxon>
    </lineage>
</organism>
<evidence type="ECO:0000259" key="1">
    <source>
        <dbReference type="Pfam" id="PF25792"/>
    </source>
</evidence>
<protein>
    <recommendedName>
        <fullName evidence="1">Probable ATP-binding protein BrxC alpha-helical domain-containing protein</fullName>
    </recommendedName>
</protein>
<proteinExistence type="predicted"/>
<evidence type="ECO:0000313" key="2">
    <source>
        <dbReference type="EMBL" id="GAO28939.1"/>
    </source>
</evidence>
<evidence type="ECO:0000313" key="3">
    <source>
        <dbReference type="Proteomes" id="UP000032900"/>
    </source>
</evidence>
<sequence length="470" mass="54514">MRFEKAFLKTPIVSNNQVIGPEELNGNNPATRFEEMVNRHMESVYRKHNLSNGYAKANADLIANAKSTQKQAYIELAPAEEELYTKITLMGEAPVVGDLVKIFEKAPYGWKDISTLDILLRAAKKGYSRFEWRNEEIDFVAFADKALNSRERDAITIHKEKIHSQDEVNNFIHVVNNEIFAETLIPSNTSDFKEAIEVFRKKLQPKIISLNHLKDEYEAYPFASHIKAFYSSLSEIYNARNPEQIAEQTIAQKDHLKKARDTSMYVEEFIQHNFKSYEQISTFAEANRNNFSSLDETLVVRADDLMEYLKRDHEPWDKFPQMKKIYKELNDAIKNRLNALKDAVITIYETIFVEITARQKELGIEASNLTTNAEFYLQKINKETQITQLEIYELKANEFRAENFKKLEDFKAQEEARKSGEAYVSSVDVSIATEMPPTTIENEVQLDEYLKKLKAKLMVKLSKNQKLWLS</sequence>
<dbReference type="Pfam" id="PF25792">
    <property type="entry name" value="BREX_BrxC_helical"/>
    <property type="match status" value="1"/>
</dbReference>
<accession>A0A0E9LUM5</accession>
<gene>
    <name evidence="2" type="ORF">JCM15548_11085</name>
</gene>
<comment type="caution">
    <text evidence="2">The sequence shown here is derived from an EMBL/GenBank/DDBJ whole genome shotgun (WGS) entry which is preliminary data.</text>
</comment>
<keyword evidence="3" id="KW-1185">Reference proteome</keyword>